<protein>
    <recommendedName>
        <fullName evidence="3">Serpin domain-containing protein</fullName>
    </recommendedName>
</protein>
<dbReference type="PATRIC" id="fig|883066.3.peg.3"/>
<dbReference type="EMBL" id="AGWL01000001">
    <property type="protein sequence ID" value="EKU95916.1"/>
    <property type="molecule type" value="Genomic_DNA"/>
</dbReference>
<gene>
    <name evidence="4" type="ORF">HMPREF9233_00004</name>
</gene>
<dbReference type="PANTHER" id="PTHR11461">
    <property type="entry name" value="SERINE PROTEASE INHIBITOR, SERPIN"/>
    <property type="match status" value="1"/>
</dbReference>
<proteinExistence type="inferred from homology"/>
<sequence length="441" mass="46751">MLRSKRPLKIVGYALAASLMLCANSGCTATGKIYNDPSASPSGDRPSPAGELTRPKLTQFVSGSAQIDPAVLEAIYNLGGEQVRGEDSENAVASPVGTTVGFAQVGVGAAGQTRQQIEQALRASGDDLLNQYGQVWAVWEQWDGSPDVVKGDELPANPVVSTSARVAVADNFEPREEYVGALAENFGVSADRVDFASPQGKADLDRWANEHTGGLVKESKIQPDGGTAMVLQNATVLAAAWAEPFNPLDTEPNDFTTGSGQKVQVDSMFLSSHLPYAEGSNWEATRLDYANSTLAAYIVMPPAGTELSGKDLLSAVQGVERGSGKKMLLWLPKVDTSSTTDLRPVLRQCGVEDVFGSSADLSGINADAPLAVGQAVQQTVLQMDEAGTKAAALTEIEIEVMAAPVEDEPIHFMVDRPYYVVIADRQSQLPLFLARISNPQA</sequence>
<dbReference type="Pfam" id="PF00079">
    <property type="entry name" value="Serpin"/>
    <property type="match status" value="1"/>
</dbReference>
<evidence type="ECO:0000256" key="2">
    <source>
        <dbReference type="SAM" id="SignalP"/>
    </source>
</evidence>
<dbReference type="PANTHER" id="PTHR11461:SF211">
    <property type="entry name" value="GH10112P-RELATED"/>
    <property type="match status" value="1"/>
</dbReference>
<feature type="domain" description="Serpin" evidence="3">
    <location>
        <begin position="76"/>
        <end position="439"/>
    </location>
</feature>
<organism evidence="4 5">
    <name type="scientific">Actinobaculum massiliense ACS-171-V-Col2</name>
    <dbReference type="NCBI Taxonomy" id="883066"/>
    <lineage>
        <taxon>Bacteria</taxon>
        <taxon>Bacillati</taxon>
        <taxon>Actinomycetota</taxon>
        <taxon>Actinomycetes</taxon>
        <taxon>Actinomycetales</taxon>
        <taxon>Actinomycetaceae</taxon>
        <taxon>Actinobaculum</taxon>
    </lineage>
</organism>
<evidence type="ECO:0000259" key="3">
    <source>
        <dbReference type="SMART" id="SM00093"/>
    </source>
</evidence>
<dbReference type="SMART" id="SM00093">
    <property type="entry name" value="SERPIN"/>
    <property type="match status" value="1"/>
</dbReference>
<dbReference type="RefSeq" id="WP_007000222.1">
    <property type="nucleotide sequence ID" value="NZ_JH992955.1"/>
</dbReference>
<feature type="signal peptide" evidence="2">
    <location>
        <begin position="1"/>
        <end position="29"/>
    </location>
</feature>
<evidence type="ECO:0000313" key="4">
    <source>
        <dbReference type="EMBL" id="EKU95916.1"/>
    </source>
</evidence>
<comment type="caution">
    <text evidence="4">The sequence shown here is derived from an EMBL/GenBank/DDBJ whole genome shotgun (WGS) entry which is preliminary data.</text>
</comment>
<comment type="similarity">
    <text evidence="1">Belongs to the serpin family.</text>
</comment>
<dbReference type="InterPro" id="IPR036186">
    <property type="entry name" value="Serpin_sf"/>
</dbReference>
<dbReference type="InterPro" id="IPR042178">
    <property type="entry name" value="Serpin_sf_1"/>
</dbReference>
<dbReference type="InterPro" id="IPR042185">
    <property type="entry name" value="Serpin_sf_2"/>
</dbReference>
<dbReference type="GO" id="GO:0005615">
    <property type="term" value="C:extracellular space"/>
    <property type="evidence" value="ECO:0007669"/>
    <property type="project" value="InterPro"/>
</dbReference>
<dbReference type="InterPro" id="IPR023796">
    <property type="entry name" value="Serpin_dom"/>
</dbReference>
<accession>K9EJC2</accession>
<evidence type="ECO:0000313" key="5">
    <source>
        <dbReference type="Proteomes" id="UP000009888"/>
    </source>
</evidence>
<reference evidence="4 5" key="1">
    <citation type="submission" date="2012-09" db="EMBL/GenBank/DDBJ databases">
        <title>The Genome Sequence of Actinobaculum massiliae ACS-171-V-COL2.</title>
        <authorList>
            <consortium name="The Broad Institute Genome Sequencing Platform"/>
            <person name="Earl A."/>
            <person name="Ward D."/>
            <person name="Feldgarden M."/>
            <person name="Gevers D."/>
            <person name="Saerens B."/>
            <person name="Vaneechoutte M."/>
            <person name="Walker B."/>
            <person name="Young S.K."/>
            <person name="Zeng Q."/>
            <person name="Gargeya S."/>
            <person name="Fitzgerald M."/>
            <person name="Haas B."/>
            <person name="Abouelleil A."/>
            <person name="Alvarado L."/>
            <person name="Arachchi H.M."/>
            <person name="Berlin A."/>
            <person name="Chapman S.B."/>
            <person name="Goldberg J."/>
            <person name="Griggs A."/>
            <person name="Gujja S."/>
            <person name="Hansen M."/>
            <person name="Howarth C."/>
            <person name="Imamovic A."/>
            <person name="Larimer J."/>
            <person name="McCowen C."/>
            <person name="Montmayeur A."/>
            <person name="Murphy C."/>
            <person name="Neiman D."/>
            <person name="Pearson M."/>
            <person name="Priest M."/>
            <person name="Roberts A."/>
            <person name="Saif S."/>
            <person name="Shea T."/>
            <person name="Sisk P."/>
            <person name="Sykes S."/>
            <person name="Wortman J."/>
            <person name="Nusbaum C."/>
            <person name="Birren B."/>
        </authorList>
    </citation>
    <scope>NUCLEOTIDE SEQUENCE [LARGE SCALE GENOMIC DNA]</scope>
    <source>
        <strain evidence="5">ACS-171-V-Col2</strain>
    </source>
</reference>
<dbReference type="HOGENOM" id="CLU_023330_0_3_11"/>
<keyword evidence="5" id="KW-1185">Reference proteome</keyword>
<dbReference type="Gene3D" id="2.30.39.10">
    <property type="entry name" value="Alpha-1-antitrypsin, domain 1"/>
    <property type="match status" value="1"/>
</dbReference>
<dbReference type="AlphaFoldDB" id="K9EJC2"/>
<dbReference type="eggNOG" id="COG4826">
    <property type="taxonomic scope" value="Bacteria"/>
</dbReference>
<dbReference type="GO" id="GO:0004867">
    <property type="term" value="F:serine-type endopeptidase inhibitor activity"/>
    <property type="evidence" value="ECO:0007669"/>
    <property type="project" value="InterPro"/>
</dbReference>
<evidence type="ECO:0000256" key="1">
    <source>
        <dbReference type="RuleBase" id="RU000411"/>
    </source>
</evidence>
<dbReference type="InterPro" id="IPR000215">
    <property type="entry name" value="Serpin_fam"/>
</dbReference>
<dbReference type="Proteomes" id="UP000009888">
    <property type="component" value="Unassembled WGS sequence"/>
</dbReference>
<name>K9EJC2_9ACTO</name>
<keyword evidence="2" id="KW-0732">Signal</keyword>
<dbReference type="SUPFAM" id="SSF56574">
    <property type="entry name" value="Serpins"/>
    <property type="match status" value="1"/>
</dbReference>
<feature type="chain" id="PRO_5003929660" description="Serpin domain-containing protein" evidence="2">
    <location>
        <begin position="30"/>
        <end position="441"/>
    </location>
</feature>
<dbReference type="Gene3D" id="3.30.497.10">
    <property type="entry name" value="Antithrombin, subunit I, domain 2"/>
    <property type="match status" value="1"/>
</dbReference>
<dbReference type="STRING" id="202789.GCA_001457435_00068"/>